<gene>
    <name evidence="1" type="ORF">SPELUC_LOCUS2570</name>
</gene>
<sequence>MSAVNDNLLYVIIVVSLLTTVIIISIYVLWRVRQRQRHQQSLGTVDYFPTKIFYSSKRKENEPQECVVCLEDYNDGDKLRILPCKHEFHVECIDSFLITRKKICPICKRTVLSNEETPTLPSQEDQEFVS</sequence>
<dbReference type="EMBL" id="CAJVPW010001750">
    <property type="protein sequence ID" value="CAG8491308.1"/>
    <property type="molecule type" value="Genomic_DNA"/>
</dbReference>
<keyword evidence="2" id="KW-1185">Reference proteome</keyword>
<name>A0ACA9KUL4_9GLOM</name>
<organism evidence="1 2">
    <name type="scientific">Cetraspora pellucida</name>
    <dbReference type="NCBI Taxonomy" id="1433469"/>
    <lineage>
        <taxon>Eukaryota</taxon>
        <taxon>Fungi</taxon>
        <taxon>Fungi incertae sedis</taxon>
        <taxon>Mucoromycota</taxon>
        <taxon>Glomeromycotina</taxon>
        <taxon>Glomeromycetes</taxon>
        <taxon>Diversisporales</taxon>
        <taxon>Gigasporaceae</taxon>
        <taxon>Cetraspora</taxon>
    </lineage>
</organism>
<accession>A0ACA9KUL4</accession>
<proteinExistence type="predicted"/>
<comment type="caution">
    <text evidence="1">The sequence shown here is derived from an EMBL/GenBank/DDBJ whole genome shotgun (WGS) entry which is preliminary data.</text>
</comment>
<reference evidence="1" key="1">
    <citation type="submission" date="2021-06" db="EMBL/GenBank/DDBJ databases">
        <authorList>
            <person name="Kallberg Y."/>
            <person name="Tangrot J."/>
            <person name="Rosling A."/>
        </authorList>
    </citation>
    <scope>NUCLEOTIDE SEQUENCE</scope>
    <source>
        <strain evidence="1">28 12/20/2015</strain>
    </source>
</reference>
<dbReference type="Proteomes" id="UP000789366">
    <property type="component" value="Unassembled WGS sequence"/>
</dbReference>
<protein>
    <submittedName>
        <fullName evidence="1">1680_t:CDS:1</fullName>
    </submittedName>
</protein>
<evidence type="ECO:0000313" key="1">
    <source>
        <dbReference type="EMBL" id="CAG8491308.1"/>
    </source>
</evidence>
<evidence type="ECO:0000313" key="2">
    <source>
        <dbReference type="Proteomes" id="UP000789366"/>
    </source>
</evidence>